<dbReference type="GO" id="GO:0005930">
    <property type="term" value="C:axoneme"/>
    <property type="evidence" value="ECO:0007669"/>
    <property type="project" value="UniProtKB-SubCell"/>
</dbReference>
<organism evidence="2 3">
    <name type="scientific">Chlorella sorokiniana</name>
    <name type="common">Freshwater green alga</name>
    <dbReference type="NCBI Taxonomy" id="3076"/>
    <lineage>
        <taxon>Eukaryota</taxon>
        <taxon>Viridiplantae</taxon>
        <taxon>Chlorophyta</taxon>
        <taxon>core chlorophytes</taxon>
        <taxon>Trebouxiophyceae</taxon>
        <taxon>Chlorellales</taxon>
        <taxon>Chlorellaceae</taxon>
        <taxon>Chlorella clade</taxon>
        <taxon>Chlorella</taxon>
    </lineage>
</organism>
<protein>
    <submittedName>
        <fullName evidence="2">E3 ubiquitin-ligase slrP</fullName>
    </submittedName>
</protein>
<sequence>MARRGRLPSAKASAEASAAPGLNLMDLPGAILESILLLLSHDEDALVSSSPVLFRKFTAVSYSRKQTLAMFRWLSGGCRGAQAARLYCTSQKVSIERPLGLALSMQGACLKKLFFWMADAPIQLTGSWLSSLSRLQRLNVTSRSVLLGSACGQLTALRELTVRCGRERPSPDVGKWDAVYWSPNTVIVQPGAIPQGLTSVSFAFCTLPQLPEALCAASGLEELKLNLCAASREAEGCQAPLLAPILTRLTALEALQLKRLVLEQQDVAQQLWRLTKLRKLDLTDCCVQPGEQQALCSGLTCLSCLTALALAGGVWRGNLQAKPASLPSVQMFNALLPPGAGDQPLPVVSAMPGLQAILVSASSLLGGSGLLQQLQQLPELVELIIILPPGGNMRDQVVDGGARRLVDGIASLPALQHVLLLFADEEMLQDACFTSTGDGLTQAGVDSDCVLFKEAVGELFY</sequence>
<reference evidence="2 3" key="1">
    <citation type="journal article" date="2018" name="Plant J.">
        <title>Genome sequences of Chlorella sorokiniana UTEX 1602 and Micractinium conductrix SAG 241.80: implications to maltose excretion by a green alga.</title>
        <authorList>
            <person name="Arriola M.B."/>
            <person name="Velmurugan N."/>
            <person name="Zhang Y."/>
            <person name="Plunkett M.H."/>
            <person name="Hondzo H."/>
            <person name="Barney B.M."/>
        </authorList>
    </citation>
    <scope>NUCLEOTIDE SEQUENCE [LARGE SCALE GENOMIC DNA]</scope>
    <source>
        <strain evidence="3">UTEX 1602</strain>
    </source>
</reference>
<dbReference type="Proteomes" id="UP000239899">
    <property type="component" value="Unassembled WGS sequence"/>
</dbReference>
<dbReference type="GO" id="GO:0016874">
    <property type="term" value="F:ligase activity"/>
    <property type="evidence" value="ECO:0007669"/>
    <property type="project" value="UniProtKB-KW"/>
</dbReference>
<dbReference type="InterPro" id="IPR032675">
    <property type="entry name" value="LRR_dom_sf"/>
</dbReference>
<dbReference type="SUPFAM" id="SSF52047">
    <property type="entry name" value="RNI-like"/>
    <property type="match status" value="1"/>
</dbReference>
<dbReference type="Gene3D" id="3.80.10.10">
    <property type="entry name" value="Ribonuclease Inhibitor"/>
    <property type="match status" value="1"/>
</dbReference>
<dbReference type="EMBL" id="LHPG02000003">
    <property type="protein sequence ID" value="PRW59589.1"/>
    <property type="molecule type" value="Genomic_DNA"/>
</dbReference>
<keyword evidence="3" id="KW-1185">Reference proteome</keyword>
<dbReference type="AlphaFoldDB" id="A0A2P6TZU7"/>
<accession>A0A2P6TZU7</accession>
<comment type="caution">
    <text evidence="2">The sequence shown here is derived from an EMBL/GenBank/DDBJ whole genome shotgun (WGS) entry which is preliminary data.</text>
</comment>
<evidence type="ECO:0000313" key="2">
    <source>
        <dbReference type="EMBL" id="PRW59589.1"/>
    </source>
</evidence>
<evidence type="ECO:0000256" key="1">
    <source>
        <dbReference type="ARBA" id="ARBA00004430"/>
    </source>
</evidence>
<gene>
    <name evidence="2" type="ORF">C2E21_1620</name>
</gene>
<name>A0A2P6TZU7_CHLSO</name>
<proteinExistence type="predicted"/>
<comment type="subcellular location">
    <subcellularLocation>
        <location evidence="1">Cytoplasm</location>
        <location evidence="1">Cytoskeleton</location>
        <location evidence="1">Cilium axoneme</location>
    </subcellularLocation>
</comment>
<evidence type="ECO:0000313" key="3">
    <source>
        <dbReference type="Proteomes" id="UP000239899"/>
    </source>
</evidence>